<dbReference type="Gene3D" id="2.40.380.10">
    <property type="entry name" value="FomD-like"/>
    <property type="match status" value="1"/>
</dbReference>
<dbReference type="RefSeq" id="WP_187815619.1">
    <property type="nucleotide sequence ID" value="NZ_JACTVJ010000010.1"/>
</dbReference>
<name>A0ABR7SL09_9ACTN</name>
<accession>A0ABR7SL09</accession>
<protein>
    <submittedName>
        <fullName evidence="3">DUF402 domain-containing protein</fullName>
    </submittedName>
</protein>
<dbReference type="PANTHER" id="PTHR39159:SF1">
    <property type="entry name" value="UPF0374 PROTEIN YGAC"/>
    <property type="match status" value="1"/>
</dbReference>
<evidence type="ECO:0000256" key="1">
    <source>
        <dbReference type="ARBA" id="ARBA00022801"/>
    </source>
</evidence>
<feature type="domain" description="DUF402" evidence="2">
    <location>
        <begin position="17"/>
        <end position="149"/>
    </location>
</feature>
<dbReference type="SUPFAM" id="SSF159234">
    <property type="entry name" value="FomD-like"/>
    <property type="match status" value="1"/>
</dbReference>
<dbReference type="InterPro" id="IPR050212">
    <property type="entry name" value="Ntdp-like"/>
</dbReference>
<dbReference type="Pfam" id="PF04167">
    <property type="entry name" value="DUF402"/>
    <property type="match status" value="1"/>
</dbReference>
<evidence type="ECO:0000313" key="4">
    <source>
        <dbReference type="Proteomes" id="UP000642284"/>
    </source>
</evidence>
<dbReference type="Proteomes" id="UP000642284">
    <property type="component" value="Unassembled WGS sequence"/>
</dbReference>
<organism evidence="3 4">
    <name type="scientific">Streptomyces polyasparticus</name>
    <dbReference type="NCBI Taxonomy" id="2767826"/>
    <lineage>
        <taxon>Bacteria</taxon>
        <taxon>Bacillati</taxon>
        <taxon>Actinomycetota</taxon>
        <taxon>Actinomycetes</taxon>
        <taxon>Kitasatosporales</taxon>
        <taxon>Streptomycetaceae</taxon>
        <taxon>Streptomyces</taxon>
    </lineage>
</organism>
<dbReference type="PANTHER" id="PTHR39159">
    <property type="match status" value="1"/>
</dbReference>
<reference evidence="3 4" key="1">
    <citation type="submission" date="2020-08" db="EMBL/GenBank/DDBJ databases">
        <title>Genemic of Streptomyces polyaspartic.</title>
        <authorList>
            <person name="Liu W."/>
        </authorList>
    </citation>
    <scope>NUCLEOTIDE SEQUENCE [LARGE SCALE GENOMIC DNA]</scope>
    <source>
        <strain evidence="3 4">TRM66268-LWL</strain>
    </source>
</reference>
<dbReference type="InterPro" id="IPR035930">
    <property type="entry name" value="FomD-like_sf"/>
</dbReference>
<proteinExistence type="predicted"/>
<sequence>MTPVTVDIRKYDGRCSARWSARRLGADDHGTWLATAEGVRVSSADGGWVTRFPYVMLVPEDAWWTATFCRPPGPEVYCDVCTPAQWSADGTEVRMVDLDLDVVRLRGVPPHIEDEEEFAAHRLRFGYPDEVVAEARKACARLYAAVRRESGAALFTSVYPSWLARAERTHGT</sequence>
<evidence type="ECO:0000259" key="2">
    <source>
        <dbReference type="Pfam" id="PF04167"/>
    </source>
</evidence>
<keyword evidence="4" id="KW-1185">Reference proteome</keyword>
<evidence type="ECO:0000313" key="3">
    <source>
        <dbReference type="EMBL" id="MBC9715181.1"/>
    </source>
</evidence>
<gene>
    <name evidence="3" type="ORF">H9Y04_21760</name>
</gene>
<dbReference type="InterPro" id="IPR007295">
    <property type="entry name" value="DUF402"/>
</dbReference>
<dbReference type="EMBL" id="JACTVJ010000010">
    <property type="protein sequence ID" value="MBC9715181.1"/>
    <property type="molecule type" value="Genomic_DNA"/>
</dbReference>
<comment type="caution">
    <text evidence="3">The sequence shown here is derived from an EMBL/GenBank/DDBJ whole genome shotgun (WGS) entry which is preliminary data.</text>
</comment>
<keyword evidence="1" id="KW-0378">Hydrolase</keyword>